<evidence type="ECO:0000256" key="5">
    <source>
        <dbReference type="ARBA" id="ARBA00023136"/>
    </source>
</evidence>
<comment type="caution">
    <text evidence="8">The sequence shown here is derived from an EMBL/GenBank/DDBJ whole genome shotgun (WGS) entry which is preliminary data.</text>
</comment>
<organism evidence="8 9">
    <name type="scientific">Terrabacter lapilli</name>
    <dbReference type="NCBI Taxonomy" id="436231"/>
    <lineage>
        <taxon>Bacteria</taxon>
        <taxon>Bacillati</taxon>
        <taxon>Actinomycetota</taxon>
        <taxon>Actinomycetes</taxon>
        <taxon>Micrococcales</taxon>
        <taxon>Intrasporangiaceae</taxon>
        <taxon>Terrabacter</taxon>
    </lineage>
</organism>
<evidence type="ECO:0000313" key="8">
    <source>
        <dbReference type="EMBL" id="GAA1985381.1"/>
    </source>
</evidence>
<dbReference type="PANTHER" id="PTHR30213">
    <property type="entry name" value="INNER MEMBRANE PROTEIN YHJD"/>
    <property type="match status" value="1"/>
</dbReference>
<dbReference type="PANTHER" id="PTHR30213:SF1">
    <property type="entry name" value="INNER MEMBRANE PROTEIN YHJD"/>
    <property type="match status" value="1"/>
</dbReference>
<protein>
    <recommendedName>
        <fullName evidence="10">YihY family inner membrane protein</fullName>
    </recommendedName>
</protein>
<keyword evidence="2" id="KW-1003">Cell membrane</keyword>
<evidence type="ECO:0000313" key="9">
    <source>
        <dbReference type="Proteomes" id="UP001500013"/>
    </source>
</evidence>
<dbReference type="Pfam" id="PF03631">
    <property type="entry name" value="Virul_fac_BrkB"/>
    <property type="match status" value="1"/>
</dbReference>
<dbReference type="InterPro" id="IPR017039">
    <property type="entry name" value="Virul_fac_BrkB"/>
</dbReference>
<reference evidence="8 9" key="1">
    <citation type="journal article" date="2019" name="Int. J. Syst. Evol. Microbiol.">
        <title>The Global Catalogue of Microorganisms (GCM) 10K type strain sequencing project: providing services to taxonomists for standard genome sequencing and annotation.</title>
        <authorList>
            <consortium name="The Broad Institute Genomics Platform"/>
            <consortium name="The Broad Institute Genome Sequencing Center for Infectious Disease"/>
            <person name="Wu L."/>
            <person name="Ma J."/>
        </authorList>
    </citation>
    <scope>NUCLEOTIDE SEQUENCE [LARGE SCALE GENOMIC DNA]</scope>
    <source>
        <strain evidence="8 9">JCM 15628</strain>
    </source>
</reference>
<feature type="transmembrane region" description="Helical" evidence="7">
    <location>
        <begin position="290"/>
        <end position="314"/>
    </location>
</feature>
<proteinExistence type="predicted"/>
<keyword evidence="5 7" id="KW-0472">Membrane</keyword>
<evidence type="ECO:0008006" key="10">
    <source>
        <dbReference type="Google" id="ProtNLM"/>
    </source>
</evidence>
<evidence type="ECO:0000256" key="4">
    <source>
        <dbReference type="ARBA" id="ARBA00022989"/>
    </source>
</evidence>
<feature type="transmembrane region" description="Helical" evidence="7">
    <location>
        <begin position="174"/>
        <end position="196"/>
    </location>
</feature>
<gene>
    <name evidence="8" type="ORF">GCM10009817_28530</name>
</gene>
<evidence type="ECO:0000256" key="2">
    <source>
        <dbReference type="ARBA" id="ARBA00022475"/>
    </source>
</evidence>
<keyword evidence="4 7" id="KW-1133">Transmembrane helix</keyword>
<accession>A0ABN2SEM9</accession>
<feature type="compositionally biased region" description="Basic and acidic residues" evidence="6">
    <location>
        <begin position="1"/>
        <end position="11"/>
    </location>
</feature>
<evidence type="ECO:0000256" key="7">
    <source>
        <dbReference type="SAM" id="Phobius"/>
    </source>
</evidence>
<feature type="transmembrane region" description="Helical" evidence="7">
    <location>
        <begin position="133"/>
        <end position="153"/>
    </location>
</feature>
<feature type="transmembrane region" description="Helical" evidence="7">
    <location>
        <begin position="251"/>
        <end position="278"/>
    </location>
</feature>
<comment type="subcellular location">
    <subcellularLocation>
        <location evidence="1">Cell membrane</location>
        <topology evidence="1">Multi-pass membrane protein</topology>
    </subcellularLocation>
</comment>
<name>A0ABN2SEM9_9MICO</name>
<dbReference type="EMBL" id="BAAAPU010000008">
    <property type="protein sequence ID" value="GAA1985381.1"/>
    <property type="molecule type" value="Genomic_DNA"/>
</dbReference>
<feature type="transmembrane region" description="Helical" evidence="7">
    <location>
        <begin position="75"/>
        <end position="95"/>
    </location>
</feature>
<dbReference type="PIRSF" id="PIRSF035875">
    <property type="entry name" value="RNase_BN"/>
    <property type="match status" value="1"/>
</dbReference>
<feature type="transmembrane region" description="Helical" evidence="7">
    <location>
        <begin position="216"/>
        <end position="239"/>
    </location>
</feature>
<evidence type="ECO:0000256" key="6">
    <source>
        <dbReference type="SAM" id="MobiDB-lite"/>
    </source>
</evidence>
<evidence type="ECO:0000256" key="1">
    <source>
        <dbReference type="ARBA" id="ARBA00004651"/>
    </source>
</evidence>
<dbReference type="RefSeq" id="WP_344063821.1">
    <property type="nucleotide sequence ID" value="NZ_BAAAPU010000008.1"/>
</dbReference>
<keyword evidence="9" id="KW-1185">Reference proteome</keyword>
<keyword evidence="3 7" id="KW-0812">Transmembrane</keyword>
<feature type="region of interest" description="Disordered" evidence="6">
    <location>
        <begin position="1"/>
        <end position="34"/>
    </location>
</feature>
<evidence type="ECO:0000256" key="3">
    <source>
        <dbReference type="ARBA" id="ARBA00022692"/>
    </source>
</evidence>
<sequence length="334" mass="34556">MTPSDPRHDSSGWDATPLRAIPGRGLDPPAPKLPRRVRKLGARSDGVGEGVRLVLRAGGRFIGSRATLLAAGTTYYLFLALFSTLTLGYGLSAALGAERMSAYITEAVSAAFPGLVGASGLDPGVLHSVGQVTSVVSAIGLVYGATGAVMAGSRSVHAIYGAPVNTRNVLQVRVWAFGWFLVLAPVVLLSFVSASVTTDVLGRILGALGLHWDGPTSLLGATALAAALLCNFVAVYWVLGRLGGIRPPRHALVSGAAVGALVMEVLKQTMALLVGFVVRRPQYGAFAAPIGILFVLYLQACALYAVASLTAALAETQASGIRQRVQGEGGVRSR</sequence>
<dbReference type="Proteomes" id="UP001500013">
    <property type="component" value="Unassembled WGS sequence"/>
</dbReference>